<sequence length="612" mass="68131">MVLNSTDSQPTVNKTSPDFVGVEIRHAALSAFIAAGIIMIVSGVVGNFLFLAVIFKQFRKYKHRVHILFVANLSLADLVTLGYWFTFFVLDLLLKRHPVVNETHCVVNGVIVATLCVASILFLVSISLNRYLHVCHSHLYSRVFTLPRTVAWCLLIWLASLLLALTPVLEGTGETSYRYNKVTHFCSLSRRGGVSYVKIIVIVCVIVPILLTAYCNLAIFRYWRRARVSSTRRYQLVKREERRRQQELAKVKALVKKDKTKRLPSTAVRAASAAKRNEGRIEISSVENTRSNRSVSRLSHEDHSLVTEKKDGGEEAAESFLCHAGKEKNESDKRVVAGIEAHLPTTEDTDFIGLNPPLNSTYKTPESSGVDSDSKVELDNAKGTDETDSDTDEGLESSPTNERPVVGENIKDNEGGHSEAMGSSERLHGVVVDMDWSTESLDPDTVGYARSPSSHASHLSCSAASVSGKPTFISSTLPHRTRNHRNTTAQDLQKLRKKKKAREMAFVRSLFVVFLLTIFSFAPYGVIIVVTWQFNVSPEVVILGNFFVFLNNAVNWIVYGVMNTVFKRGYFELLTSCCPGSSEDEERTRLDASLLMLSQCSLVTDAILSEKC</sequence>
<dbReference type="PANTHER" id="PTHR24228">
    <property type="entry name" value="B2 BRADYKININ RECEPTOR/ANGIOTENSIN II RECEPTOR"/>
    <property type="match status" value="1"/>
</dbReference>
<keyword evidence="3 9" id="KW-0812">Transmembrane</keyword>
<dbReference type="GO" id="GO:0005886">
    <property type="term" value="C:plasma membrane"/>
    <property type="evidence" value="ECO:0007669"/>
    <property type="project" value="UniProtKB-SubCell"/>
</dbReference>
<feature type="compositionally biased region" description="Polar residues" evidence="10">
    <location>
        <begin position="357"/>
        <end position="371"/>
    </location>
</feature>
<feature type="compositionally biased region" description="Basic and acidic residues" evidence="10">
    <location>
        <begin position="298"/>
        <end position="312"/>
    </location>
</feature>
<proteinExistence type="inferred from homology"/>
<dbReference type="SUPFAM" id="SSF81321">
    <property type="entry name" value="Family A G protein-coupled receptor-like"/>
    <property type="match status" value="1"/>
</dbReference>
<dbReference type="InterPro" id="IPR017452">
    <property type="entry name" value="GPCR_Rhodpsn_7TM"/>
</dbReference>
<feature type="transmembrane region" description="Helical" evidence="11">
    <location>
        <begin position="67"/>
        <end position="86"/>
    </location>
</feature>
<feature type="transmembrane region" description="Helical" evidence="11">
    <location>
        <begin position="505"/>
        <end position="534"/>
    </location>
</feature>
<feature type="region of interest" description="Disordered" evidence="10">
    <location>
        <begin position="284"/>
        <end position="312"/>
    </location>
</feature>
<evidence type="ECO:0000313" key="14">
    <source>
        <dbReference type="Proteomes" id="UP001374579"/>
    </source>
</evidence>
<protein>
    <recommendedName>
        <fullName evidence="12">G-protein coupled receptors family 1 profile domain-containing protein</fullName>
    </recommendedName>
</protein>
<feature type="transmembrane region" description="Helical" evidence="11">
    <location>
        <begin position="27"/>
        <end position="55"/>
    </location>
</feature>
<dbReference type="Gene3D" id="1.20.1070.10">
    <property type="entry name" value="Rhodopsin 7-helix transmembrane proteins"/>
    <property type="match status" value="2"/>
</dbReference>
<evidence type="ECO:0000313" key="13">
    <source>
        <dbReference type="EMBL" id="KAK7087603.1"/>
    </source>
</evidence>
<keyword evidence="7 9" id="KW-0675">Receptor</keyword>
<evidence type="ECO:0000256" key="3">
    <source>
        <dbReference type="ARBA" id="ARBA00022692"/>
    </source>
</evidence>
<feature type="domain" description="G-protein coupled receptors family 1 profile" evidence="12">
    <location>
        <begin position="46"/>
        <end position="559"/>
    </location>
</feature>
<evidence type="ECO:0000256" key="10">
    <source>
        <dbReference type="SAM" id="MobiDB-lite"/>
    </source>
</evidence>
<evidence type="ECO:0000256" key="8">
    <source>
        <dbReference type="ARBA" id="ARBA00023224"/>
    </source>
</evidence>
<comment type="similarity">
    <text evidence="9">Belongs to the G-protein coupled receptor 1 family.</text>
</comment>
<dbReference type="PANTHER" id="PTHR24228:SF59">
    <property type="entry name" value="NEUROPEPTIDE RECEPTOR 15"/>
    <property type="match status" value="1"/>
</dbReference>
<evidence type="ECO:0000256" key="2">
    <source>
        <dbReference type="ARBA" id="ARBA00022475"/>
    </source>
</evidence>
<feature type="transmembrane region" description="Helical" evidence="11">
    <location>
        <begin position="106"/>
        <end position="128"/>
    </location>
</feature>
<keyword evidence="5 9" id="KW-0297">G-protein coupled receptor</keyword>
<keyword evidence="8 9" id="KW-0807">Transducer</keyword>
<dbReference type="PROSITE" id="PS00237">
    <property type="entry name" value="G_PROTEIN_RECEP_F1_1"/>
    <property type="match status" value="1"/>
</dbReference>
<reference evidence="13 14" key="1">
    <citation type="submission" date="2024-02" db="EMBL/GenBank/DDBJ databases">
        <title>Chromosome-scale genome assembly of the rough periwinkle Littorina saxatilis.</title>
        <authorList>
            <person name="De Jode A."/>
            <person name="Faria R."/>
            <person name="Formenti G."/>
            <person name="Sims Y."/>
            <person name="Smith T.P."/>
            <person name="Tracey A."/>
            <person name="Wood J.M.D."/>
            <person name="Zagrodzka Z.B."/>
            <person name="Johannesson K."/>
            <person name="Butlin R.K."/>
            <person name="Leder E.H."/>
        </authorList>
    </citation>
    <scope>NUCLEOTIDE SEQUENCE [LARGE SCALE GENOMIC DNA]</scope>
    <source>
        <strain evidence="13">Snail1</strain>
        <tissue evidence="13">Muscle</tissue>
    </source>
</reference>
<evidence type="ECO:0000256" key="6">
    <source>
        <dbReference type="ARBA" id="ARBA00023136"/>
    </source>
</evidence>
<dbReference type="GO" id="GO:0004930">
    <property type="term" value="F:G protein-coupled receptor activity"/>
    <property type="evidence" value="ECO:0007669"/>
    <property type="project" value="UniProtKB-KW"/>
</dbReference>
<evidence type="ECO:0000256" key="5">
    <source>
        <dbReference type="ARBA" id="ARBA00023040"/>
    </source>
</evidence>
<name>A0AAN9FVW8_9CAEN</name>
<dbReference type="Pfam" id="PF00001">
    <property type="entry name" value="7tm_1"/>
    <property type="match status" value="1"/>
</dbReference>
<feature type="compositionally biased region" description="Polar residues" evidence="10">
    <location>
        <begin position="285"/>
        <end position="297"/>
    </location>
</feature>
<dbReference type="AlphaFoldDB" id="A0AAN9FVW8"/>
<evidence type="ECO:0000256" key="4">
    <source>
        <dbReference type="ARBA" id="ARBA00022989"/>
    </source>
</evidence>
<dbReference type="EMBL" id="JBAMIC010004070">
    <property type="protein sequence ID" value="KAK7087603.1"/>
    <property type="molecule type" value="Genomic_DNA"/>
</dbReference>
<keyword evidence="14" id="KW-1185">Reference proteome</keyword>
<feature type="transmembrane region" description="Helical" evidence="11">
    <location>
        <begin position="149"/>
        <end position="169"/>
    </location>
</feature>
<keyword evidence="2" id="KW-1003">Cell membrane</keyword>
<organism evidence="13 14">
    <name type="scientific">Littorina saxatilis</name>
    <dbReference type="NCBI Taxonomy" id="31220"/>
    <lineage>
        <taxon>Eukaryota</taxon>
        <taxon>Metazoa</taxon>
        <taxon>Spiralia</taxon>
        <taxon>Lophotrochozoa</taxon>
        <taxon>Mollusca</taxon>
        <taxon>Gastropoda</taxon>
        <taxon>Caenogastropoda</taxon>
        <taxon>Littorinimorpha</taxon>
        <taxon>Littorinoidea</taxon>
        <taxon>Littorinidae</taxon>
        <taxon>Littorina</taxon>
    </lineage>
</organism>
<dbReference type="Proteomes" id="UP001374579">
    <property type="component" value="Unassembled WGS sequence"/>
</dbReference>
<keyword evidence="6 11" id="KW-0472">Membrane</keyword>
<dbReference type="PRINTS" id="PR00237">
    <property type="entry name" value="GPCRRHODOPSN"/>
</dbReference>
<gene>
    <name evidence="13" type="ORF">V1264_021632</name>
</gene>
<comment type="subcellular location">
    <subcellularLocation>
        <location evidence="1">Cell membrane</location>
        <topology evidence="1">Multi-pass membrane protein</topology>
    </subcellularLocation>
</comment>
<feature type="compositionally biased region" description="Acidic residues" evidence="10">
    <location>
        <begin position="386"/>
        <end position="395"/>
    </location>
</feature>
<comment type="caution">
    <text evidence="13">The sequence shown here is derived from an EMBL/GenBank/DDBJ whole genome shotgun (WGS) entry which is preliminary data.</text>
</comment>
<dbReference type="InterPro" id="IPR000276">
    <property type="entry name" value="GPCR_Rhodpsn"/>
</dbReference>
<feature type="transmembrane region" description="Helical" evidence="11">
    <location>
        <begin position="199"/>
        <end position="223"/>
    </location>
</feature>
<feature type="region of interest" description="Disordered" evidence="10">
    <location>
        <begin position="347"/>
        <end position="423"/>
    </location>
</feature>
<evidence type="ECO:0000256" key="11">
    <source>
        <dbReference type="SAM" id="Phobius"/>
    </source>
</evidence>
<evidence type="ECO:0000256" key="1">
    <source>
        <dbReference type="ARBA" id="ARBA00004651"/>
    </source>
</evidence>
<feature type="compositionally biased region" description="Basic and acidic residues" evidence="10">
    <location>
        <begin position="372"/>
        <end position="385"/>
    </location>
</feature>
<keyword evidence="4 11" id="KW-1133">Transmembrane helix</keyword>
<feature type="transmembrane region" description="Helical" evidence="11">
    <location>
        <begin position="540"/>
        <end position="562"/>
    </location>
</feature>
<evidence type="ECO:0000256" key="7">
    <source>
        <dbReference type="ARBA" id="ARBA00023170"/>
    </source>
</evidence>
<evidence type="ECO:0000259" key="12">
    <source>
        <dbReference type="PROSITE" id="PS50262"/>
    </source>
</evidence>
<accession>A0AAN9FVW8</accession>
<dbReference type="CDD" id="cd00637">
    <property type="entry name" value="7tm_classA_rhodopsin-like"/>
    <property type="match status" value="2"/>
</dbReference>
<evidence type="ECO:0000256" key="9">
    <source>
        <dbReference type="RuleBase" id="RU000688"/>
    </source>
</evidence>
<dbReference type="PROSITE" id="PS50262">
    <property type="entry name" value="G_PROTEIN_RECEP_F1_2"/>
    <property type="match status" value="1"/>
</dbReference>